<sequence>MRQARCLLFSCRRKFLFLPRDILHFLACFSLVFSLAIPSAQAQFFSAPQPESLHTPSHIHTVQSTPEEEQKKPSSPPVADLASPKKTEAKHDSEQQDLTPPSMALGELFAAIGQAHIFTDAKTVADIIPDRPPATLLKLYNKQKQQDNFNLKDFVAQHFTQPPLKKVSFNPRPDMSVLDYIADMWEVLKREADRYELYSSLLPLPKPYIVPGGRFSEIYYWDSYFTMIGLYEAGKAELLRNMVIDMASLIDRYGHIPNGNRTYYLSRSQPPFFALMVDLLAEQDGQKVYLTYLPELQREYDYWMNGAETLKAGKAYRHVVRLADNTVMNRHWDDMDTPRDESYPQDIHTAQHIKNRPAAEIYRNLRAGSETGWDFSSRWLTDQHTLGRMNTTELLPIELNSLMAHLEQVLAHAYLLKEDPEKSLFYERLAQKRITALNTLLWDEKREGYFDYNWTTGQHTPVYSAAMVVPLFLHLASPQQSQAVAQILKTKLLKNGGLVATDQNSGQQWDFPNGWAPLEWMAVKGLNAYGQAALARDIATRWMTRVIATYEKSGVLLEKYDVVAKTISPVGGKGGGEYPMQVGFGWTNGTLLGLMNRYPEEAAAILKKNPHAAPTLAVKFMPPIDAFTSAGHSLISAQTSLENLPAIPSHSLLRVVFPYLQGIGLQSIEHTAMEGETEWTFPLAGSKVSPSQEFLTALNRAIQPNAFSSTLFPSGDSSLEAPEASFLENTP</sequence>
<dbReference type="PANTHER" id="PTHR23403">
    <property type="entry name" value="TREHALASE"/>
    <property type="match status" value="1"/>
</dbReference>
<dbReference type="Pfam" id="PF01204">
    <property type="entry name" value="Trehalase"/>
    <property type="match status" value="1"/>
</dbReference>
<evidence type="ECO:0000313" key="5">
    <source>
        <dbReference type="Proteomes" id="UP000516349"/>
    </source>
</evidence>
<dbReference type="PROSITE" id="PS00928">
    <property type="entry name" value="TREHALASE_2"/>
    <property type="match status" value="1"/>
</dbReference>
<dbReference type="GO" id="GO:0005993">
    <property type="term" value="P:trehalose catabolic process"/>
    <property type="evidence" value="ECO:0007669"/>
    <property type="project" value="TreeGrafter"/>
</dbReference>
<accession>A0A7H1NQG8</accession>
<protein>
    <submittedName>
        <fullName evidence="4">Periplasmic trehalase</fullName>
        <ecNumber evidence="4">3.2.1.28</ecNumber>
    </submittedName>
</protein>
<dbReference type="PRINTS" id="PR00744">
    <property type="entry name" value="GLHYDRLASE37"/>
</dbReference>
<dbReference type="GO" id="GO:0004555">
    <property type="term" value="F:alpha,alpha-trehalase activity"/>
    <property type="evidence" value="ECO:0007669"/>
    <property type="project" value="UniProtKB-EC"/>
</dbReference>
<reference evidence="4 5" key="1">
    <citation type="submission" date="2020-08" db="EMBL/GenBank/DDBJ databases">
        <title>Complete genome sequence of Entomobacter blattae G55GP.</title>
        <authorList>
            <person name="Poehlein A."/>
            <person name="Guzman J."/>
            <person name="Daniel R."/>
            <person name="Vilcinskas A."/>
        </authorList>
    </citation>
    <scope>NUCLEOTIDE SEQUENCE [LARGE SCALE GENOMIC DNA]</scope>
    <source>
        <strain evidence="4 5">G55GP</strain>
    </source>
</reference>
<dbReference type="EMBL" id="CP060244">
    <property type="protein sequence ID" value="QNT78028.1"/>
    <property type="molecule type" value="Genomic_DNA"/>
</dbReference>
<dbReference type="Gene3D" id="1.50.10.10">
    <property type="match status" value="1"/>
</dbReference>
<keyword evidence="5" id="KW-1185">Reference proteome</keyword>
<keyword evidence="1 4" id="KW-0378">Hydrolase</keyword>
<dbReference type="RefSeq" id="WP_238996891.1">
    <property type="nucleotide sequence ID" value="NZ_CP060244.1"/>
</dbReference>
<dbReference type="SUPFAM" id="SSF48208">
    <property type="entry name" value="Six-hairpin glycosidases"/>
    <property type="match status" value="1"/>
</dbReference>
<dbReference type="NCBIfam" id="NF009773">
    <property type="entry name" value="PRK13270.1"/>
    <property type="match status" value="1"/>
</dbReference>
<dbReference type="InterPro" id="IPR008928">
    <property type="entry name" value="6-hairpin_glycosidase_sf"/>
</dbReference>
<feature type="compositionally biased region" description="Polar residues" evidence="3">
    <location>
        <begin position="52"/>
        <end position="65"/>
    </location>
</feature>
<gene>
    <name evidence="4" type="primary">treA</name>
    <name evidence="4" type="ORF">JGUZn3_07950</name>
</gene>
<dbReference type="KEGG" id="ebla:JGUZn3_07950"/>
<feature type="region of interest" description="Disordered" evidence="3">
    <location>
        <begin position="48"/>
        <end position="99"/>
    </location>
</feature>
<evidence type="ECO:0000256" key="1">
    <source>
        <dbReference type="ARBA" id="ARBA00022801"/>
    </source>
</evidence>
<evidence type="ECO:0000256" key="3">
    <source>
        <dbReference type="SAM" id="MobiDB-lite"/>
    </source>
</evidence>
<dbReference type="Proteomes" id="UP000516349">
    <property type="component" value="Chromosome"/>
</dbReference>
<feature type="compositionally biased region" description="Basic and acidic residues" evidence="3">
    <location>
        <begin position="83"/>
        <end position="94"/>
    </location>
</feature>
<dbReference type="EC" id="3.2.1.28" evidence="4"/>
<dbReference type="PROSITE" id="PS00927">
    <property type="entry name" value="TREHALASE_1"/>
    <property type="match status" value="1"/>
</dbReference>
<evidence type="ECO:0000313" key="4">
    <source>
        <dbReference type="EMBL" id="QNT78028.1"/>
    </source>
</evidence>
<dbReference type="InterPro" id="IPR018232">
    <property type="entry name" value="Glyco_hydro_37_CS"/>
</dbReference>
<organism evidence="4 5">
    <name type="scientific">Entomobacter blattae</name>
    <dbReference type="NCBI Taxonomy" id="2762277"/>
    <lineage>
        <taxon>Bacteria</taxon>
        <taxon>Pseudomonadati</taxon>
        <taxon>Pseudomonadota</taxon>
        <taxon>Alphaproteobacteria</taxon>
        <taxon>Acetobacterales</taxon>
        <taxon>Acetobacteraceae</taxon>
        <taxon>Entomobacter</taxon>
    </lineage>
</organism>
<dbReference type="InterPro" id="IPR012341">
    <property type="entry name" value="6hp_glycosidase-like_sf"/>
</dbReference>
<dbReference type="AlphaFoldDB" id="A0A7H1NQG8"/>
<keyword evidence="2 4" id="KW-0326">Glycosidase</keyword>
<dbReference type="PANTHER" id="PTHR23403:SF1">
    <property type="entry name" value="TREHALASE"/>
    <property type="match status" value="1"/>
</dbReference>
<dbReference type="InterPro" id="IPR001661">
    <property type="entry name" value="Glyco_hydro_37"/>
</dbReference>
<dbReference type="NCBIfam" id="NF009774">
    <property type="entry name" value="PRK13271.1"/>
    <property type="match status" value="1"/>
</dbReference>
<proteinExistence type="predicted"/>
<name>A0A7H1NQG8_9PROT</name>
<evidence type="ECO:0000256" key="2">
    <source>
        <dbReference type="ARBA" id="ARBA00023295"/>
    </source>
</evidence>